<proteinExistence type="predicted"/>
<gene>
    <name evidence="1" type="ORF">MRB53_014418</name>
</gene>
<dbReference type="Proteomes" id="UP001234297">
    <property type="component" value="Chromosome 4"/>
</dbReference>
<reference evidence="1 2" key="1">
    <citation type="journal article" date="2022" name="Hortic Res">
        <title>A haplotype resolved chromosomal level avocado genome allows analysis of novel avocado genes.</title>
        <authorList>
            <person name="Nath O."/>
            <person name="Fletcher S.J."/>
            <person name="Hayward A."/>
            <person name="Shaw L.M."/>
            <person name="Masouleh A.K."/>
            <person name="Furtado A."/>
            <person name="Henry R.J."/>
            <person name="Mitter N."/>
        </authorList>
    </citation>
    <scope>NUCLEOTIDE SEQUENCE [LARGE SCALE GENOMIC DNA]</scope>
    <source>
        <strain evidence="2">cv. Hass</strain>
    </source>
</reference>
<dbReference type="EMBL" id="CM056812">
    <property type="protein sequence ID" value="KAJ8618232.1"/>
    <property type="molecule type" value="Genomic_DNA"/>
</dbReference>
<evidence type="ECO:0000313" key="1">
    <source>
        <dbReference type="EMBL" id="KAJ8618232.1"/>
    </source>
</evidence>
<keyword evidence="2" id="KW-1185">Reference proteome</keyword>
<protein>
    <submittedName>
        <fullName evidence="1">Uncharacterized protein</fullName>
    </submittedName>
</protein>
<name>A0ACC2KB82_PERAE</name>
<evidence type="ECO:0000313" key="2">
    <source>
        <dbReference type="Proteomes" id="UP001234297"/>
    </source>
</evidence>
<sequence length="147" mass="16249">MPKIIARGEACLGAISRWEKSPSFSAGDYEYVALIIEGKRLLIDIDIKSEFETARSTKNYKRSCNLCRPFSSASRTACTKPGALRLCRFVASPDAKIGRIERRRGLSFVKHVHVSLLQKTTGKGVGLVLRLQIGEIWAGDLGHCMPV</sequence>
<organism evidence="1 2">
    <name type="scientific">Persea americana</name>
    <name type="common">Avocado</name>
    <dbReference type="NCBI Taxonomy" id="3435"/>
    <lineage>
        <taxon>Eukaryota</taxon>
        <taxon>Viridiplantae</taxon>
        <taxon>Streptophyta</taxon>
        <taxon>Embryophyta</taxon>
        <taxon>Tracheophyta</taxon>
        <taxon>Spermatophyta</taxon>
        <taxon>Magnoliopsida</taxon>
        <taxon>Magnoliidae</taxon>
        <taxon>Laurales</taxon>
        <taxon>Lauraceae</taxon>
        <taxon>Persea</taxon>
    </lineage>
</organism>
<accession>A0ACC2KB82</accession>
<comment type="caution">
    <text evidence="1">The sequence shown here is derived from an EMBL/GenBank/DDBJ whole genome shotgun (WGS) entry which is preliminary data.</text>
</comment>